<feature type="transmembrane region" description="Helical" evidence="6">
    <location>
        <begin position="232"/>
        <end position="252"/>
    </location>
</feature>
<feature type="transmembrane region" description="Helical" evidence="6">
    <location>
        <begin position="156"/>
        <end position="174"/>
    </location>
</feature>
<reference evidence="8 9" key="1">
    <citation type="submission" date="2021-01" db="EMBL/GenBank/DDBJ databases">
        <title>Actinoplanes sp. nov. LDG1-01 isolated from lichen.</title>
        <authorList>
            <person name="Saeng-In P."/>
            <person name="Phongsopitanun W."/>
            <person name="Kanchanasin P."/>
            <person name="Yuki M."/>
            <person name="Kudo T."/>
            <person name="Ohkuma M."/>
            <person name="Tanasupawat S."/>
        </authorList>
    </citation>
    <scope>NUCLEOTIDE SEQUENCE [LARGE SCALE GENOMIC DNA]</scope>
    <source>
        <strain evidence="8 9">LDG1-01</strain>
    </source>
</reference>
<dbReference type="InterPro" id="IPR036259">
    <property type="entry name" value="MFS_trans_sf"/>
</dbReference>
<keyword evidence="5 6" id="KW-0472">Membrane</keyword>
<protein>
    <submittedName>
        <fullName evidence="8">MFS transporter</fullName>
    </submittedName>
</protein>
<keyword evidence="2" id="KW-1003">Cell membrane</keyword>
<feature type="transmembrane region" description="Helical" evidence="6">
    <location>
        <begin position="289"/>
        <end position="312"/>
    </location>
</feature>
<dbReference type="RefSeq" id="WP_202997828.1">
    <property type="nucleotide sequence ID" value="NZ_JAENHO010000017.1"/>
</dbReference>
<evidence type="ECO:0000313" key="9">
    <source>
        <dbReference type="Proteomes" id="UP000598996"/>
    </source>
</evidence>
<accession>A0ABS1W2Z6</accession>
<evidence type="ECO:0000256" key="6">
    <source>
        <dbReference type="SAM" id="Phobius"/>
    </source>
</evidence>
<comment type="subcellular location">
    <subcellularLocation>
        <location evidence="1">Cell membrane</location>
        <topology evidence="1">Multi-pass membrane protein</topology>
    </subcellularLocation>
</comment>
<feature type="transmembrane region" description="Helical" evidence="6">
    <location>
        <begin position="73"/>
        <end position="91"/>
    </location>
</feature>
<dbReference type="PROSITE" id="PS50850">
    <property type="entry name" value="MFS"/>
    <property type="match status" value="1"/>
</dbReference>
<dbReference type="InterPro" id="IPR011701">
    <property type="entry name" value="MFS"/>
</dbReference>
<evidence type="ECO:0000256" key="1">
    <source>
        <dbReference type="ARBA" id="ARBA00004651"/>
    </source>
</evidence>
<evidence type="ECO:0000256" key="4">
    <source>
        <dbReference type="ARBA" id="ARBA00022989"/>
    </source>
</evidence>
<dbReference type="Proteomes" id="UP000598996">
    <property type="component" value="Unassembled WGS sequence"/>
</dbReference>
<feature type="transmembrane region" description="Helical" evidence="6">
    <location>
        <begin position="129"/>
        <end position="150"/>
    </location>
</feature>
<feature type="transmembrane region" description="Helical" evidence="6">
    <location>
        <begin position="264"/>
        <end position="283"/>
    </location>
</feature>
<evidence type="ECO:0000256" key="3">
    <source>
        <dbReference type="ARBA" id="ARBA00022692"/>
    </source>
</evidence>
<gene>
    <name evidence="8" type="ORF">JKJ07_43180</name>
</gene>
<evidence type="ECO:0000256" key="5">
    <source>
        <dbReference type="ARBA" id="ARBA00023136"/>
    </source>
</evidence>
<evidence type="ECO:0000256" key="2">
    <source>
        <dbReference type="ARBA" id="ARBA00022475"/>
    </source>
</evidence>
<feature type="transmembrane region" description="Helical" evidence="6">
    <location>
        <begin position="201"/>
        <end position="220"/>
    </location>
</feature>
<organism evidence="8 9">
    <name type="scientific">Paractinoplanes lichenicola</name>
    <dbReference type="NCBI Taxonomy" id="2802976"/>
    <lineage>
        <taxon>Bacteria</taxon>
        <taxon>Bacillati</taxon>
        <taxon>Actinomycetota</taxon>
        <taxon>Actinomycetes</taxon>
        <taxon>Micromonosporales</taxon>
        <taxon>Micromonosporaceae</taxon>
        <taxon>Paractinoplanes</taxon>
    </lineage>
</organism>
<comment type="caution">
    <text evidence="8">The sequence shown here is derived from an EMBL/GenBank/DDBJ whole genome shotgun (WGS) entry which is preliminary data.</text>
</comment>
<dbReference type="Gene3D" id="1.20.1250.20">
    <property type="entry name" value="MFS general substrate transporter like domains"/>
    <property type="match status" value="1"/>
</dbReference>
<dbReference type="InterPro" id="IPR020846">
    <property type="entry name" value="MFS_dom"/>
</dbReference>
<dbReference type="SUPFAM" id="SSF103473">
    <property type="entry name" value="MFS general substrate transporter"/>
    <property type="match status" value="1"/>
</dbReference>
<dbReference type="EMBL" id="JAENHO010000017">
    <property type="protein sequence ID" value="MBL7261110.1"/>
    <property type="molecule type" value="Genomic_DNA"/>
</dbReference>
<feature type="transmembrane region" description="Helical" evidence="6">
    <location>
        <begin position="353"/>
        <end position="373"/>
    </location>
</feature>
<keyword evidence="3 6" id="KW-0812">Transmembrane</keyword>
<keyword evidence="4 6" id="KW-1133">Transmembrane helix</keyword>
<sequence length="380" mass="38645">MTRPVRLLQATTFVSTMDRFAMPPMLIVMASALGVPLSAVVQTAGVYFLAYGLMQPVWGVVSDRLGRVRTLRLTLVAAGVAAAGSAAVTTVGQLGVARALTGAAFSAAVPASLIYVGDTVPGPRRQTEITNLMVGVALGTALASAGAGVLAAFAGWRAAFLVSAACALTLAFLLRRLPEPVLDRPAEGPLAQFGRLFRSRWALLVLLIAFIEGGILLGALTLLPPAVESTGVSAALAGAVTAIYGVAVLVFARLVGSLSRRWPAWRLIGIGATSAVLACSAAALSRQVWAAAAVAVLIGLAWAAMHSSLQTWATQVLPAARATVVSGFAGSLFAGSAVSAALIAGPAEAGHYGVAYGCLGLAMIPLGLLATVARARWRPA</sequence>
<evidence type="ECO:0000313" key="8">
    <source>
        <dbReference type="EMBL" id="MBL7261110.1"/>
    </source>
</evidence>
<dbReference type="Pfam" id="PF07690">
    <property type="entry name" value="MFS_1"/>
    <property type="match status" value="1"/>
</dbReference>
<keyword evidence="9" id="KW-1185">Reference proteome</keyword>
<feature type="transmembrane region" description="Helical" evidence="6">
    <location>
        <begin position="324"/>
        <end position="347"/>
    </location>
</feature>
<name>A0ABS1W2Z6_9ACTN</name>
<feature type="transmembrane region" description="Helical" evidence="6">
    <location>
        <begin position="97"/>
        <end position="117"/>
    </location>
</feature>
<dbReference type="PANTHER" id="PTHR43124">
    <property type="entry name" value="PURINE EFFLUX PUMP PBUE"/>
    <property type="match status" value="1"/>
</dbReference>
<proteinExistence type="predicted"/>
<evidence type="ECO:0000259" key="7">
    <source>
        <dbReference type="PROSITE" id="PS50850"/>
    </source>
</evidence>
<dbReference type="InterPro" id="IPR050189">
    <property type="entry name" value="MFS_Efflux_Transporters"/>
</dbReference>
<dbReference type="PANTHER" id="PTHR43124:SF3">
    <property type="entry name" value="CHLORAMPHENICOL EFFLUX PUMP RV0191"/>
    <property type="match status" value="1"/>
</dbReference>
<feature type="domain" description="Major facilitator superfamily (MFS) profile" evidence="7">
    <location>
        <begin position="4"/>
        <end position="380"/>
    </location>
</feature>